<reference evidence="1 2" key="1">
    <citation type="journal article" date="2010" name="PLoS ONE">
        <title>The glycobiome of the rumen bacterium Butyrivibrio proteoclasticus B316(T) highlights adaptation to a polysaccharide-rich environment.</title>
        <authorList>
            <person name="Kelly W.J."/>
            <person name="Leahy S.C."/>
            <person name="Altermann E."/>
            <person name="Yeoman C.J."/>
            <person name="Dunne J.C."/>
            <person name="Kong Z."/>
            <person name="Pacheco D.M."/>
            <person name="Li D."/>
            <person name="Noel S.J."/>
            <person name="Moon C.D."/>
            <person name="Cookson A.L."/>
            <person name="Attwood G.T."/>
        </authorList>
    </citation>
    <scope>NUCLEOTIDE SEQUENCE [LARGE SCALE GENOMIC DNA]</scope>
    <source>
        <strain evidence="2">ATCC 51982 / DSM 14932 / B316</strain>
        <plasmid evidence="2">Plasmid pCY360</plasmid>
    </source>
</reference>
<proteinExistence type="predicted"/>
<protein>
    <submittedName>
        <fullName evidence="1">Uncharacterized protein</fullName>
    </submittedName>
</protein>
<evidence type="ECO:0000313" key="2">
    <source>
        <dbReference type="Proteomes" id="UP000001299"/>
    </source>
</evidence>
<dbReference type="KEGG" id="bpb:bpr_II059"/>
<sequence length="95" mass="10770">MNFDQALMKMKQEEPCKEPVNIVITFDSKEYGGKGFTTLQAPRYYKEKEQTMAVVKRAWECFCNGSEEKLNSITGISVESATSIVVEKNKKKIPA</sequence>
<geneLocation type="plasmid" evidence="1 2">
    <name>pCY360</name>
</geneLocation>
<dbReference type="Proteomes" id="UP000001299">
    <property type="component" value="Plasmid pCY360"/>
</dbReference>
<keyword evidence="1" id="KW-0614">Plasmid</keyword>
<accession>E0S3L7</accession>
<dbReference type="AlphaFoldDB" id="E0S3L7"/>
<name>E0S3L7_BUTPB</name>
<dbReference type="HOGENOM" id="CLU_2367536_0_0_9"/>
<dbReference type="RefSeq" id="WP_013282649.1">
    <property type="nucleotide sequence ID" value="NC_014389.1"/>
</dbReference>
<evidence type="ECO:0000313" key="1">
    <source>
        <dbReference type="EMBL" id="ADL35999.1"/>
    </source>
</evidence>
<dbReference type="EMBL" id="CP001812">
    <property type="protein sequence ID" value="ADL35999.1"/>
    <property type="molecule type" value="Genomic_DNA"/>
</dbReference>
<gene>
    <name evidence="1" type="ordered locus">bpr_II059</name>
</gene>
<keyword evidence="2" id="KW-1185">Reference proteome</keyword>
<organism evidence="1 2">
    <name type="scientific">Butyrivibrio proteoclasticus (strain ATCC 51982 / DSM 14932 / B316)</name>
    <name type="common">Clostridium proteoclasticum</name>
    <dbReference type="NCBI Taxonomy" id="515622"/>
    <lineage>
        <taxon>Bacteria</taxon>
        <taxon>Bacillati</taxon>
        <taxon>Bacillota</taxon>
        <taxon>Clostridia</taxon>
        <taxon>Lachnospirales</taxon>
        <taxon>Lachnospiraceae</taxon>
        <taxon>Butyrivibrio</taxon>
    </lineage>
</organism>